<dbReference type="Pfam" id="PF02374">
    <property type="entry name" value="ArsA_ATPase"/>
    <property type="match status" value="1"/>
</dbReference>
<name>A0A916SXT5_9ACTN</name>
<dbReference type="InterPro" id="IPR025723">
    <property type="entry name" value="ArsA/GET3_ATPase-like"/>
</dbReference>
<dbReference type="GO" id="GO:0016887">
    <property type="term" value="F:ATP hydrolysis activity"/>
    <property type="evidence" value="ECO:0007669"/>
    <property type="project" value="InterPro"/>
</dbReference>
<dbReference type="Proteomes" id="UP000621454">
    <property type="component" value="Unassembled WGS sequence"/>
</dbReference>
<reference evidence="4" key="2">
    <citation type="submission" date="2020-09" db="EMBL/GenBank/DDBJ databases">
        <authorList>
            <person name="Sun Q."/>
            <person name="Zhou Y."/>
        </authorList>
    </citation>
    <scope>NUCLEOTIDE SEQUENCE</scope>
    <source>
        <strain evidence="4">CGMCC 1.12827</strain>
    </source>
</reference>
<evidence type="ECO:0000259" key="3">
    <source>
        <dbReference type="Pfam" id="PF17886"/>
    </source>
</evidence>
<feature type="domain" description="ArsA HSP20-like" evidence="3">
    <location>
        <begin position="331"/>
        <end position="391"/>
    </location>
</feature>
<comment type="similarity">
    <text evidence="1">Belongs to the arsA ATPase family.</text>
</comment>
<evidence type="ECO:0000313" key="5">
    <source>
        <dbReference type="Proteomes" id="UP000621454"/>
    </source>
</evidence>
<evidence type="ECO:0000256" key="1">
    <source>
        <dbReference type="ARBA" id="ARBA00011040"/>
    </source>
</evidence>
<dbReference type="PANTHER" id="PTHR10803">
    <property type="entry name" value="ARSENICAL PUMP-DRIVING ATPASE ARSENITE-TRANSLOCATING ATPASE"/>
    <property type="match status" value="1"/>
</dbReference>
<dbReference type="Gene3D" id="2.60.40.790">
    <property type="match status" value="1"/>
</dbReference>
<protein>
    <recommendedName>
        <fullName evidence="6">Arsenite efflux ATP-binding protein ArsA</fullName>
    </recommendedName>
</protein>
<dbReference type="GO" id="GO:0005524">
    <property type="term" value="F:ATP binding"/>
    <property type="evidence" value="ECO:0007669"/>
    <property type="project" value="InterPro"/>
</dbReference>
<gene>
    <name evidence="4" type="ORF">GCM10011489_03930</name>
</gene>
<dbReference type="Pfam" id="PF17886">
    <property type="entry name" value="ArsA_HSP20"/>
    <property type="match status" value="1"/>
</dbReference>
<sequence length="407" mass="42951">MVGHGGAGVSTVAAAGAVETGASRRSTAAATRLREEPTSLLVTLDRFRPASRLFGVYSRPGVPVPVSQHAHLLEIDTLGLVEDLWAAISDAMPTGLGEVTDAVTEVDPAELIGLPGIETVLALRAIREVATDGRFSRIVLDCSGGVDPYAVLRAPRMYADLLERIWPRHRRLSASGEGARVTRIVAVVDALARDCEDLAELFTDPATTTSHVVTSASDYGREMARRHLAVVELLGIPAATLIVNAGASGSAAHGTAGARDSAVDGPGELDQAFVDMASTSTLVATPRLREVPRSVRALRGLGVSLRQTRGADTGPAAARVEHVAGHGLESRYRLAWPQSLPDPADLSLGRSGDDLLVTVCGVRRAVRLPSVLRRCTVDDARWENGVLAIGFRPDPAVWPAHDTHQSA</sequence>
<evidence type="ECO:0008006" key="6">
    <source>
        <dbReference type="Google" id="ProtNLM"/>
    </source>
</evidence>
<dbReference type="SUPFAM" id="SSF52540">
    <property type="entry name" value="P-loop containing nucleoside triphosphate hydrolases"/>
    <property type="match status" value="1"/>
</dbReference>
<keyword evidence="5" id="KW-1185">Reference proteome</keyword>
<dbReference type="InterPro" id="IPR027417">
    <property type="entry name" value="P-loop_NTPase"/>
</dbReference>
<organism evidence="4 5">
    <name type="scientific">Gordonia jinhuaensis</name>
    <dbReference type="NCBI Taxonomy" id="1517702"/>
    <lineage>
        <taxon>Bacteria</taxon>
        <taxon>Bacillati</taxon>
        <taxon>Actinomycetota</taxon>
        <taxon>Actinomycetes</taxon>
        <taxon>Mycobacteriales</taxon>
        <taxon>Gordoniaceae</taxon>
        <taxon>Gordonia</taxon>
    </lineage>
</organism>
<dbReference type="InterPro" id="IPR040612">
    <property type="entry name" value="ArsA_HSP20-like"/>
</dbReference>
<comment type="caution">
    <text evidence="4">The sequence shown here is derived from an EMBL/GenBank/DDBJ whole genome shotgun (WGS) entry which is preliminary data.</text>
</comment>
<dbReference type="InterPro" id="IPR016300">
    <property type="entry name" value="ATPase_ArsA/GET3"/>
</dbReference>
<feature type="domain" description="ArsA/GET3 Anion-transporting ATPase-like" evidence="2">
    <location>
        <begin position="3"/>
        <end position="244"/>
    </location>
</feature>
<evidence type="ECO:0000259" key="2">
    <source>
        <dbReference type="Pfam" id="PF02374"/>
    </source>
</evidence>
<dbReference type="PANTHER" id="PTHR10803:SF3">
    <property type="entry name" value="ATPASE GET3"/>
    <property type="match status" value="1"/>
</dbReference>
<dbReference type="RefSeq" id="WP_188584903.1">
    <property type="nucleotide sequence ID" value="NZ_BMGC01000002.1"/>
</dbReference>
<dbReference type="EMBL" id="BMGC01000002">
    <property type="protein sequence ID" value="GGB19040.1"/>
    <property type="molecule type" value="Genomic_DNA"/>
</dbReference>
<reference evidence="4" key="1">
    <citation type="journal article" date="2014" name="Int. J. Syst. Evol. Microbiol.">
        <title>Complete genome sequence of Corynebacterium casei LMG S-19264T (=DSM 44701T), isolated from a smear-ripened cheese.</title>
        <authorList>
            <consortium name="US DOE Joint Genome Institute (JGI-PGF)"/>
            <person name="Walter F."/>
            <person name="Albersmeier A."/>
            <person name="Kalinowski J."/>
            <person name="Ruckert C."/>
        </authorList>
    </citation>
    <scope>NUCLEOTIDE SEQUENCE</scope>
    <source>
        <strain evidence="4">CGMCC 1.12827</strain>
    </source>
</reference>
<dbReference type="AlphaFoldDB" id="A0A916SXT5"/>
<accession>A0A916SXT5</accession>
<dbReference type="InterPro" id="IPR008978">
    <property type="entry name" value="HSP20-like_chaperone"/>
</dbReference>
<evidence type="ECO:0000313" key="4">
    <source>
        <dbReference type="EMBL" id="GGB19040.1"/>
    </source>
</evidence>
<proteinExistence type="inferred from homology"/>
<dbReference type="Gene3D" id="3.40.50.300">
    <property type="entry name" value="P-loop containing nucleotide triphosphate hydrolases"/>
    <property type="match status" value="1"/>
</dbReference>